<dbReference type="AlphaFoldDB" id="A0A553HUA3"/>
<keyword evidence="8" id="KW-0551">Lipid droplet</keyword>
<dbReference type="GO" id="GO:0044539">
    <property type="term" value="P:long-chain fatty acid import into cell"/>
    <property type="evidence" value="ECO:0007669"/>
    <property type="project" value="TreeGrafter"/>
</dbReference>
<evidence type="ECO:0000256" key="18">
    <source>
        <dbReference type="ARBA" id="ARBA00068795"/>
    </source>
</evidence>
<name>A0A553HUA3_9PEZI</name>
<dbReference type="Pfam" id="PF13193">
    <property type="entry name" value="AMP-binding_C"/>
    <property type="match status" value="1"/>
</dbReference>
<evidence type="ECO:0000256" key="2">
    <source>
        <dbReference type="ARBA" id="ARBA00004585"/>
    </source>
</evidence>
<evidence type="ECO:0000256" key="12">
    <source>
        <dbReference type="ARBA" id="ARBA00022989"/>
    </source>
</evidence>
<keyword evidence="10" id="KW-0547">Nucleotide-binding</keyword>
<dbReference type="Gene3D" id="3.40.50.12780">
    <property type="entry name" value="N-terminal domain of ligase-like"/>
    <property type="match status" value="1"/>
</dbReference>
<evidence type="ECO:0000259" key="21">
    <source>
        <dbReference type="Pfam" id="PF13193"/>
    </source>
</evidence>
<evidence type="ECO:0000256" key="7">
    <source>
        <dbReference type="ARBA" id="ARBA00022598"/>
    </source>
</evidence>
<evidence type="ECO:0000256" key="4">
    <source>
        <dbReference type="ARBA" id="ARBA00006432"/>
    </source>
</evidence>
<evidence type="ECO:0000256" key="13">
    <source>
        <dbReference type="ARBA" id="ARBA00023055"/>
    </source>
</evidence>
<evidence type="ECO:0000256" key="6">
    <source>
        <dbReference type="ARBA" id="ARBA00022475"/>
    </source>
</evidence>
<dbReference type="EMBL" id="VFLP01000044">
    <property type="protein sequence ID" value="TRX91536.1"/>
    <property type="molecule type" value="Genomic_DNA"/>
</dbReference>
<dbReference type="InterPro" id="IPR042099">
    <property type="entry name" value="ANL_N_sf"/>
</dbReference>
<keyword evidence="7" id="KW-0436">Ligase</keyword>
<keyword evidence="23" id="KW-1185">Reference proteome</keyword>
<evidence type="ECO:0000256" key="10">
    <source>
        <dbReference type="ARBA" id="ARBA00022741"/>
    </source>
</evidence>
<comment type="catalytic activity">
    <reaction evidence="16">
        <text>a very long-chain fatty acid + ATP + CoA = a very long-chain fatty acyl-CoA + AMP + diphosphate</text>
        <dbReference type="Rhea" id="RHEA:54536"/>
        <dbReference type="ChEBI" id="CHEBI:30616"/>
        <dbReference type="ChEBI" id="CHEBI:33019"/>
        <dbReference type="ChEBI" id="CHEBI:57287"/>
        <dbReference type="ChEBI" id="CHEBI:58950"/>
        <dbReference type="ChEBI" id="CHEBI:138261"/>
        <dbReference type="ChEBI" id="CHEBI:456215"/>
    </reaction>
</comment>
<comment type="caution">
    <text evidence="22">The sequence shown here is derived from an EMBL/GenBank/DDBJ whole genome shotgun (WGS) entry which is preliminary data.</text>
</comment>
<keyword evidence="13" id="KW-0445">Lipid transport</keyword>
<accession>A0A553HUA3</accession>
<keyword evidence="11" id="KW-0067">ATP-binding</keyword>
<evidence type="ECO:0000256" key="5">
    <source>
        <dbReference type="ARBA" id="ARBA00022448"/>
    </source>
</evidence>
<evidence type="ECO:0000256" key="8">
    <source>
        <dbReference type="ARBA" id="ARBA00022677"/>
    </source>
</evidence>
<proteinExistence type="inferred from homology"/>
<dbReference type="GO" id="GO:0005778">
    <property type="term" value="C:peroxisomal membrane"/>
    <property type="evidence" value="ECO:0007669"/>
    <property type="project" value="UniProtKB-SubCell"/>
</dbReference>
<evidence type="ECO:0000256" key="3">
    <source>
        <dbReference type="ARBA" id="ARBA00004651"/>
    </source>
</evidence>
<evidence type="ECO:0000256" key="16">
    <source>
        <dbReference type="ARBA" id="ARBA00051585"/>
    </source>
</evidence>
<evidence type="ECO:0000256" key="9">
    <source>
        <dbReference type="ARBA" id="ARBA00022692"/>
    </source>
</evidence>
<dbReference type="PANTHER" id="PTHR43107:SF15">
    <property type="entry name" value="FATTY ACID TRANSPORT PROTEIN 3, ISOFORM A"/>
    <property type="match status" value="1"/>
</dbReference>
<dbReference type="PROSITE" id="PS00455">
    <property type="entry name" value="AMP_BINDING"/>
    <property type="match status" value="1"/>
</dbReference>
<evidence type="ECO:0000256" key="17">
    <source>
        <dbReference type="ARBA" id="ARBA00060276"/>
    </source>
</evidence>
<keyword evidence="15" id="KW-0576">Peroxisome</keyword>
<feature type="domain" description="AMP-dependent synthetase/ligase" evidence="20">
    <location>
        <begin position="125"/>
        <end position="506"/>
    </location>
</feature>
<dbReference type="GO" id="GO:0009898">
    <property type="term" value="C:cytoplasmic side of plasma membrane"/>
    <property type="evidence" value="ECO:0007669"/>
    <property type="project" value="TreeGrafter"/>
</dbReference>
<evidence type="ECO:0000256" key="14">
    <source>
        <dbReference type="ARBA" id="ARBA00023136"/>
    </source>
</evidence>
<comment type="subcellular location">
    <subcellularLocation>
        <location evidence="3">Cell membrane</location>
        <topology evidence="3">Multi-pass membrane protein</topology>
    </subcellularLocation>
    <subcellularLocation>
        <location evidence="1">Lipid droplet</location>
    </subcellularLocation>
    <subcellularLocation>
        <location evidence="2">Peroxisome membrane</location>
        <topology evidence="2">Multi-pass membrane protein</topology>
    </subcellularLocation>
</comment>
<dbReference type="OrthoDB" id="10253869at2759"/>
<evidence type="ECO:0000259" key="20">
    <source>
        <dbReference type="Pfam" id="PF00501"/>
    </source>
</evidence>
<dbReference type="GO" id="GO:0005324">
    <property type="term" value="F:long-chain fatty acid transmembrane transporter activity"/>
    <property type="evidence" value="ECO:0007669"/>
    <property type="project" value="TreeGrafter"/>
</dbReference>
<dbReference type="InterPro" id="IPR000873">
    <property type="entry name" value="AMP-dep_synth/lig_dom"/>
</dbReference>
<dbReference type="InterPro" id="IPR020845">
    <property type="entry name" value="AMP-binding_CS"/>
</dbReference>
<dbReference type="InterPro" id="IPR045851">
    <property type="entry name" value="AMP-bd_C_sf"/>
</dbReference>
<comment type="function">
    <text evidence="17">Acyl-CoA synthetase required for both the import of long chain fatty acids (LCFAs) (C14-C18) and the activation very long chain fatty acids (VLCFAs) (C20-C26) by esterification of the fatty acids into metabolically active CoA-thioesters for subsequent degradation or incorporation into phospholipids. The transport and fatty acyl-CoA synthetase activities are genetically separable and are thus independent activities. Esterifies VLCFAs in the peroxisome matrix. The VLCFAs are actively transported into peroxisomes by a PXA1-PXA2 heterodimeric transporter in the peroxisomal membrane.</text>
</comment>
<protein>
    <recommendedName>
        <fullName evidence="18">Very long-chain fatty acid transport protein</fullName>
    </recommendedName>
    <alternativeName>
        <fullName evidence="19">Very-long-chain acyl-CoA synthetase</fullName>
    </alternativeName>
</protein>
<evidence type="ECO:0000256" key="19">
    <source>
        <dbReference type="ARBA" id="ARBA00078285"/>
    </source>
</evidence>
<keyword evidence="6" id="KW-1003">Cell membrane</keyword>
<dbReference type="GO" id="GO:0005524">
    <property type="term" value="F:ATP binding"/>
    <property type="evidence" value="ECO:0007669"/>
    <property type="project" value="UniProtKB-KW"/>
</dbReference>
<keyword evidence="9" id="KW-0812">Transmembrane</keyword>
<keyword evidence="12" id="KW-1133">Transmembrane helix</keyword>
<evidence type="ECO:0000313" key="22">
    <source>
        <dbReference type="EMBL" id="TRX91536.1"/>
    </source>
</evidence>
<dbReference type="InterPro" id="IPR025110">
    <property type="entry name" value="AMP-bd_C"/>
</dbReference>
<comment type="similarity">
    <text evidence="4">Belongs to the ATP-dependent AMP-binding enzyme family.</text>
</comment>
<feature type="domain" description="AMP-binding enzyme C-terminal" evidence="21">
    <location>
        <begin position="566"/>
        <end position="630"/>
    </location>
</feature>
<evidence type="ECO:0000256" key="1">
    <source>
        <dbReference type="ARBA" id="ARBA00004502"/>
    </source>
</evidence>
<evidence type="ECO:0000313" key="23">
    <source>
        <dbReference type="Proteomes" id="UP000319160"/>
    </source>
</evidence>
<organism evidence="22 23">
    <name type="scientific">Xylaria flabelliformis</name>
    <dbReference type="NCBI Taxonomy" id="2512241"/>
    <lineage>
        <taxon>Eukaryota</taxon>
        <taxon>Fungi</taxon>
        <taxon>Dikarya</taxon>
        <taxon>Ascomycota</taxon>
        <taxon>Pezizomycotina</taxon>
        <taxon>Sordariomycetes</taxon>
        <taxon>Xylariomycetidae</taxon>
        <taxon>Xylariales</taxon>
        <taxon>Xylariaceae</taxon>
        <taxon>Xylaria</taxon>
    </lineage>
</organism>
<dbReference type="GO" id="GO:0004467">
    <property type="term" value="F:long-chain fatty acid-CoA ligase activity"/>
    <property type="evidence" value="ECO:0007669"/>
    <property type="project" value="TreeGrafter"/>
</dbReference>
<sequence>MSSLTIGPVREDGAKFAELRIITLYGKTFGLWTQTIRHLTKRNWFSNSLLKVEECSALPTPLRDHIPDKHKSAAAGLAYLNAKTSFSYDAATVKGTVRAAWRHNRRESADRLNAFYRLEEIATGKSANRVGLLFEDRSWTYAQMYDAALKYGNYLKIKYDLKPKDIVALDLMNSDHFILICFGLWSIGARPAFINYNLTSDALCHCVKTANSVLMLVDPDVQSNVDEGVREKLGDLRIEFLTEEVISAVMAVDPVRLPNELRAGEAGRDMAALIFTSGTTGLPKAAIVSWTKIVTAPNFVGTWLGTTSSDVLYTPMPLYHSSAFILGFFQCFEVEATFAVGHKFSTKTFWKDVRKHNATIIQYVGETCRYLMAAKPEIDPTTGENLDKKHNVRLALGNGLRPDVWAKFQERFGVESVGEFYAATEGSGGTWNYSRNEFSRGAIGRNGWLYGLFMKSKQAIVERDHETDEPLRDPKTGFCVAVPRGEVGELLFKLPEDMTKNFQGYYNNPKATNSKIIRDVFKKGDAYFRSGDLVSWDPEGRTYFHDRIGDTFRWKSENVATTEVSATVGLHAAVDEANVYGVQLPHHDGRAGCAAIALKTAPDEALLQSLAEHARAKLPKYAVPIFLRLGKGLSAAITGTNKQQKHNLRVEGVDPAKVGDDELYWLKGDTYVRFSQEDWDQMNAGQVKL</sequence>
<reference evidence="23" key="1">
    <citation type="submission" date="2019-06" db="EMBL/GenBank/DDBJ databases">
        <title>Draft genome sequence of the griseofulvin-producing fungus Xylaria cubensis strain G536.</title>
        <authorList>
            <person name="Mead M.E."/>
            <person name="Raja H.A."/>
            <person name="Steenwyk J.L."/>
            <person name="Knowles S.L."/>
            <person name="Oberlies N.H."/>
            <person name="Rokas A."/>
        </authorList>
    </citation>
    <scope>NUCLEOTIDE SEQUENCE [LARGE SCALE GENOMIC DNA]</scope>
    <source>
        <strain evidence="23">G536</strain>
    </source>
</reference>
<dbReference type="FunFam" id="3.40.50.12780:FF:000019">
    <property type="entry name" value="Long-chain fatty acid transporter"/>
    <property type="match status" value="1"/>
</dbReference>
<dbReference type="Gene3D" id="3.30.300.30">
    <property type="match status" value="1"/>
</dbReference>
<keyword evidence="5" id="KW-0813">Transport</keyword>
<dbReference type="STRING" id="2512241.A0A553HUA3"/>
<gene>
    <name evidence="22" type="ORF">FHL15_007541</name>
</gene>
<dbReference type="PANTHER" id="PTHR43107">
    <property type="entry name" value="LONG-CHAIN FATTY ACID TRANSPORT PROTEIN"/>
    <property type="match status" value="1"/>
</dbReference>
<dbReference type="FunFam" id="3.30.300.30:FF:000002">
    <property type="entry name" value="Long-chain fatty acid transport protein 1"/>
    <property type="match status" value="1"/>
</dbReference>
<dbReference type="Pfam" id="PF00501">
    <property type="entry name" value="AMP-binding"/>
    <property type="match status" value="1"/>
</dbReference>
<keyword evidence="14" id="KW-0472">Membrane</keyword>
<dbReference type="SUPFAM" id="SSF56801">
    <property type="entry name" value="Acetyl-CoA synthetase-like"/>
    <property type="match status" value="1"/>
</dbReference>
<dbReference type="GO" id="GO:0005811">
    <property type="term" value="C:lipid droplet"/>
    <property type="evidence" value="ECO:0007669"/>
    <property type="project" value="UniProtKB-SubCell"/>
</dbReference>
<evidence type="ECO:0000256" key="15">
    <source>
        <dbReference type="ARBA" id="ARBA00023140"/>
    </source>
</evidence>
<dbReference type="Proteomes" id="UP000319160">
    <property type="component" value="Unassembled WGS sequence"/>
</dbReference>
<evidence type="ECO:0000256" key="11">
    <source>
        <dbReference type="ARBA" id="ARBA00022840"/>
    </source>
</evidence>